<feature type="region of interest" description="Disordered" evidence="1">
    <location>
        <begin position="1"/>
        <end position="126"/>
    </location>
</feature>
<accession>A0A507AVN8</accession>
<feature type="compositionally biased region" description="Polar residues" evidence="1">
    <location>
        <begin position="1"/>
        <end position="20"/>
    </location>
</feature>
<dbReference type="EMBL" id="SKBQ01000007">
    <property type="protein sequence ID" value="TPX08310.1"/>
    <property type="molecule type" value="Genomic_DNA"/>
</dbReference>
<proteinExistence type="predicted"/>
<dbReference type="STRING" id="1093900.A0A507AVN8"/>
<feature type="region of interest" description="Disordered" evidence="1">
    <location>
        <begin position="279"/>
        <end position="511"/>
    </location>
</feature>
<keyword evidence="4" id="KW-1185">Reference proteome</keyword>
<feature type="compositionally biased region" description="Basic and acidic residues" evidence="1">
    <location>
        <begin position="373"/>
        <end position="392"/>
    </location>
</feature>
<comment type="caution">
    <text evidence="3">The sequence shown here is derived from an EMBL/GenBank/DDBJ whole genome shotgun (WGS) entry which is preliminary data.</text>
</comment>
<feature type="compositionally biased region" description="Polar residues" evidence="1">
    <location>
        <begin position="116"/>
        <end position="126"/>
    </location>
</feature>
<feature type="compositionally biased region" description="Polar residues" evidence="1">
    <location>
        <begin position="70"/>
        <end position="79"/>
    </location>
</feature>
<feature type="compositionally biased region" description="Polar residues" evidence="1">
    <location>
        <begin position="432"/>
        <end position="446"/>
    </location>
</feature>
<dbReference type="EMBL" id="SKBQ01000007">
    <property type="protein sequence ID" value="TPX08219.1"/>
    <property type="molecule type" value="Genomic_DNA"/>
</dbReference>
<dbReference type="InParanoid" id="A0A507AVN8"/>
<dbReference type="Proteomes" id="UP000319257">
    <property type="component" value="Unassembled WGS sequence"/>
</dbReference>
<dbReference type="OrthoDB" id="5339332at2759"/>
<feature type="compositionally biased region" description="Low complexity" evidence="1">
    <location>
        <begin position="280"/>
        <end position="302"/>
    </location>
</feature>
<dbReference type="AlphaFoldDB" id="A0A507AVN8"/>
<feature type="region of interest" description="Disordered" evidence="1">
    <location>
        <begin position="529"/>
        <end position="568"/>
    </location>
</feature>
<evidence type="ECO:0000313" key="2">
    <source>
        <dbReference type="EMBL" id="TPX08219.1"/>
    </source>
</evidence>
<organism evidence="3 4">
    <name type="scientific">Thyridium curvatum</name>
    <dbReference type="NCBI Taxonomy" id="1093900"/>
    <lineage>
        <taxon>Eukaryota</taxon>
        <taxon>Fungi</taxon>
        <taxon>Dikarya</taxon>
        <taxon>Ascomycota</taxon>
        <taxon>Pezizomycotina</taxon>
        <taxon>Sordariomycetes</taxon>
        <taxon>Sordariomycetidae</taxon>
        <taxon>Thyridiales</taxon>
        <taxon>Thyridiaceae</taxon>
        <taxon>Thyridium</taxon>
    </lineage>
</organism>
<name>A0A507AVN8_9PEZI</name>
<feature type="compositionally biased region" description="Basic and acidic residues" evidence="1">
    <location>
        <begin position="554"/>
        <end position="568"/>
    </location>
</feature>
<feature type="compositionally biased region" description="Low complexity" evidence="1">
    <location>
        <begin position="398"/>
        <end position="407"/>
    </location>
</feature>
<evidence type="ECO:0000313" key="4">
    <source>
        <dbReference type="Proteomes" id="UP000319257"/>
    </source>
</evidence>
<protein>
    <submittedName>
        <fullName evidence="3">Uncharacterized protein</fullName>
    </submittedName>
</protein>
<sequence length="568" mass="60894">MNATDTAQLPSSSTAQISATPSSHPRRPPSSVNSARLQPPAAQQHPPHKDARRSLPLPFPPIFFAPNNASSTSLVSSTAEGRPIPLDDSTTANRTSALRELNSHYPSPVLRHRYSKSSGPQSSTYSQPVIVRTYSGPSPSQHPYAKSHSGQYRSHIPGRSALRKPPGVVASSTAAALSTSTPTPGCLEPRVVIANGWSVNMARNKPKKKSAWSWLSRRDSDEQDEARLPPLEAYSFKGFMANLQAQDSDIDADLDRIAEICARSRYSLSNQYEVHMKPHGSGSSFAGAGARGARSETASSSSGRRHRNSSKHQGALTLQAVQSDDETSRAHRKRRSGGRRRSIAYGTLETIMSSSRSSEEDKSKKRSAQEIAEEVRGRAALKKAESVRDRSHSGSGSGSTDEGLTSGPKSTAQAPKPTRKKSTSFAHAVIDSTRQLGTTHHPTTPRGSAAALVSEPALPQTSSSHLEIRTGPAISQTVDQTSAPRPRPANMDRVEESQLPYSRPSVLPSEETGISATALLTSLSSWVPWKSNGDLSGTGNPSHAEGSLRSLLKSAEEHQTQGTDQDRP</sequence>
<dbReference type="RefSeq" id="XP_030989930.1">
    <property type="nucleotide sequence ID" value="XM_031135913.1"/>
</dbReference>
<gene>
    <name evidence="2" type="ORF">E0L32_001794</name>
    <name evidence="3" type="ORF">E0L32_001885</name>
</gene>
<evidence type="ECO:0000256" key="1">
    <source>
        <dbReference type="SAM" id="MobiDB-lite"/>
    </source>
</evidence>
<feature type="compositionally biased region" description="Polar residues" evidence="1">
    <location>
        <begin position="473"/>
        <end position="483"/>
    </location>
</feature>
<feature type="compositionally biased region" description="Basic residues" evidence="1">
    <location>
        <begin position="330"/>
        <end position="342"/>
    </location>
</feature>
<reference evidence="3 4" key="1">
    <citation type="submission" date="2019-06" db="EMBL/GenBank/DDBJ databases">
        <title>Draft genome sequence of the filamentous fungus Phialemoniopsis curvata isolated from diesel fuel.</title>
        <authorList>
            <person name="Varaljay V.A."/>
            <person name="Lyon W.J."/>
            <person name="Crouch A.L."/>
            <person name="Drake C.E."/>
            <person name="Hollomon J.M."/>
            <person name="Nadeau L.J."/>
            <person name="Nunn H.S."/>
            <person name="Stevenson B.S."/>
            <person name="Bojanowski C.L."/>
            <person name="Crookes-Goodson W.J."/>
        </authorList>
    </citation>
    <scope>NUCLEOTIDE SEQUENCE [LARGE SCALE GENOMIC DNA]</scope>
    <source>
        <strain evidence="3 4">D216</strain>
    </source>
</reference>
<evidence type="ECO:0000313" key="3">
    <source>
        <dbReference type="EMBL" id="TPX08310.1"/>
    </source>
</evidence>
<dbReference type="GeneID" id="41969241"/>